<organism evidence="1 2">
    <name type="scientific">Fistulina hepatica ATCC 64428</name>
    <dbReference type="NCBI Taxonomy" id="1128425"/>
    <lineage>
        <taxon>Eukaryota</taxon>
        <taxon>Fungi</taxon>
        <taxon>Dikarya</taxon>
        <taxon>Basidiomycota</taxon>
        <taxon>Agaricomycotina</taxon>
        <taxon>Agaricomycetes</taxon>
        <taxon>Agaricomycetidae</taxon>
        <taxon>Agaricales</taxon>
        <taxon>Fistulinaceae</taxon>
        <taxon>Fistulina</taxon>
    </lineage>
</organism>
<sequence>MEELRKPLRLFLFSHPRTASNLSLRLLGTHPVVGDGTIPYPYILGALLGPEPVLLWNGDGMGLLRSMCGPEFAKDTFQVIMDRSQESIAKAEAAGKIPLLKDHPCFFMKPSCYVKNIPNLPARIVRPPPVIVDKKLDLPEGYVDDGDIDLPIPNPTLIPDRMFKTFVPIFAIRHPALMVPSCYRASNSPATLTLPEWSIFYTYRWVKEVFDCYRAYYQAKGIEGIPIVFDGSATINDTEKIMEQACARIGFDPAEISYSWKPTPNLPLPPEGHPLRLVYEAFLGNIHSSTGVMKEKKRLTEPVIEEEYNKWKKEFGLKHANRIREIVEIAMADYNYLLQYAIKAE</sequence>
<name>A0A0D7AT44_9AGAR</name>
<proteinExistence type="predicted"/>
<reference evidence="1 2" key="1">
    <citation type="journal article" date="2015" name="Fungal Genet. Biol.">
        <title>Evolution of novel wood decay mechanisms in Agaricales revealed by the genome sequences of Fistulina hepatica and Cylindrobasidium torrendii.</title>
        <authorList>
            <person name="Floudas D."/>
            <person name="Held B.W."/>
            <person name="Riley R."/>
            <person name="Nagy L.G."/>
            <person name="Koehler G."/>
            <person name="Ransdell A.S."/>
            <person name="Younus H."/>
            <person name="Chow J."/>
            <person name="Chiniquy J."/>
            <person name="Lipzen A."/>
            <person name="Tritt A."/>
            <person name="Sun H."/>
            <person name="Haridas S."/>
            <person name="LaButti K."/>
            <person name="Ohm R.A."/>
            <person name="Kues U."/>
            <person name="Blanchette R.A."/>
            <person name="Grigoriev I.V."/>
            <person name="Minto R.E."/>
            <person name="Hibbett D.S."/>
        </authorList>
    </citation>
    <scope>NUCLEOTIDE SEQUENCE [LARGE SCALE GENOMIC DNA]</scope>
    <source>
        <strain evidence="1 2">ATCC 64428</strain>
    </source>
</reference>
<dbReference type="PANTHER" id="PTHR48419:SF1">
    <property type="entry name" value="SULFOTRANSFERASE DOMAIN-CONTAINING PROTEIN"/>
    <property type="match status" value="1"/>
</dbReference>
<dbReference type="PANTHER" id="PTHR48419">
    <property type="entry name" value="SULFOTRANSFERASE DOMAIN-CONTAINING PROTEIN"/>
    <property type="match status" value="1"/>
</dbReference>
<gene>
    <name evidence="1" type="ORF">FISHEDRAFT_54789</name>
</gene>
<evidence type="ECO:0000313" key="1">
    <source>
        <dbReference type="EMBL" id="KIY53988.1"/>
    </source>
</evidence>
<dbReference type="AlphaFoldDB" id="A0A0D7AT44"/>
<accession>A0A0D7AT44</accession>
<protein>
    <submittedName>
        <fullName evidence="1">Uncharacterized protein</fullName>
    </submittedName>
</protein>
<dbReference type="SUPFAM" id="SSF52540">
    <property type="entry name" value="P-loop containing nucleoside triphosphate hydrolases"/>
    <property type="match status" value="1"/>
</dbReference>
<dbReference type="Gene3D" id="3.40.50.300">
    <property type="entry name" value="P-loop containing nucleotide triphosphate hydrolases"/>
    <property type="match status" value="1"/>
</dbReference>
<dbReference type="InterPro" id="IPR053226">
    <property type="entry name" value="Pyrrolopyrazine_biosynth_F"/>
</dbReference>
<dbReference type="Proteomes" id="UP000054144">
    <property type="component" value="Unassembled WGS sequence"/>
</dbReference>
<dbReference type="InterPro" id="IPR027417">
    <property type="entry name" value="P-loop_NTPase"/>
</dbReference>
<evidence type="ECO:0000313" key="2">
    <source>
        <dbReference type="Proteomes" id="UP000054144"/>
    </source>
</evidence>
<dbReference type="EMBL" id="KN881581">
    <property type="protein sequence ID" value="KIY53988.1"/>
    <property type="molecule type" value="Genomic_DNA"/>
</dbReference>
<keyword evidence="2" id="KW-1185">Reference proteome</keyword>
<dbReference type="OrthoDB" id="3650366at2759"/>